<gene>
    <name evidence="2" type="ORF">NQ317_004322</name>
</gene>
<keyword evidence="1" id="KW-0472">Membrane</keyword>
<evidence type="ECO:0000256" key="1">
    <source>
        <dbReference type="SAM" id="Phobius"/>
    </source>
</evidence>
<protein>
    <recommendedName>
        <fullName evidence="4">G-protein coupled receptors family 1 profile domain-containing protein</fullName>
    </recommendedName>
</protein>
<evidence type="ECO:0000313" key="2">
    <source>
        <dbReference type="EMBL" id="KAJ8982892.1"/>
    </source>
</evidence>
<evidence type="ECO:0008006" key="4">
    <source>
        <dbReference type="Google" id="ProtNLM"/>
    </source>
</evidence>
<name>A0ABQ9JYP3_9CUCU</name>
<reference evidence="2" key="1">
    <citation type="journal article" date="2023" name="Insect Mol. Biol.">
        <title>Genome sequencing provides insights into the evolution of gene families encoding plant cell wall-degrading enzymes in longhorned beetles.</title>
        <authorList>
            <person name="Shin N.R."/>
            <person name="Okamura Y."/>
            <person name="Kirsch R."/>
            <person name="Pauchet Y."/>
        </authorList>
    </citation>
    <scope>NUCLEOTIDE SEQUENCE</scope>
    <source>
        <strain evidence="2">MMC_N1</strain>
    </source>
</reference>
<organism evidence="2 3">
    <name type="scientific">Molorchus minor</name>
    <dbReference type="NCBI Taxonomy" id="1323400"/>
    <lineage>
        <taxon>Eukaryota</taxon>
        <taxon>Metazoa</taxon>
        <taxon>Ecdysozoa</taxon>
        <taxon>Arthropoda</taxon>
        <taxon>Hexapoda</taxon>
        <taxon>Insecta</taxon>
        <taxon>Pterygota</taxon>
        <taxon>Neoptera</taxon>
        <taxon>Endopterygota</taxon>
        <taxon>Coleoptera</taxon>
        <taxon>Polyphaga</taxon>
        <taxon>Cucujiformia</taxon>
        <taxon>Chrysomeloidea</taxon>
        <taxon>Cerambycidae</taxon>
        <taxon>Lamiinae</taxon>
        <taxon>Monochamini</taxon>
        <taxon>Molorchus</taxon>
    </lineage>
</organism>
<proteinExistence type="predicted"/>
<feature type="transmembrane region" description="Helical" evidence="1">
    <location>
        <begin position="118"/>
        <end position="139"/>
    </location>
</feature>
<dbReference type="Proteomes" id="UP001162164">
    <property type="component" value="Unassembled WGS sequence"/>
</dbReference>
<feature type="non-terminal residue" evidence="2">
    <location>
        <position position="1"/>
    </location>
</feature>
<feature type="transmembrane region" description="Helical" evidence="1">
    <location>
        <begin position="151"/>
        <end position="174"/>
    </location>
</feature>
<feature type="transmembrane region" description="Helical" evidence="1">
    <location>
        <begin position="75"/>
        <end position="98"/>
    </location>
</feature>
<feature type="transmembrane region" description="Helical" evidence="1">
    <location>
        <begin position="194"/>
        <end position="216"/>
    </location>
</feature>
<accession>A0ABQ9JYP3</accession>
<keyword evidence="1" id="KW-0812">Transmembrane</keyword>
<dbReference type="EMBL" id="JAPWTJ010000101">
    <property type="protein sequence ID" value="KAJ8982892.1"/>
    <property type="molecule type" value="Genomic_DNA"/>
</dbReference>
<feature type="transmembrane region" description="Helical" evidence="1">
    <location>
        <begin position="228"/>
        <end position="251"/>
    </location>
</feature>
<keyword evidence="1" id="KW-1133">Transmembrane helix</keyword>
<feature type="transmembrane region" description="Helical" evidence="1">
    <location>
        <begin position="271"/>
        <end position="296"/>
    </location>
</feature>
<sequence length="300" mass="34642">IASTRLHLYSKYFVRIFPSLSKSFVYVAIDYCERKSTKKMAMSSADDFINDYIDLETDPYERFNMKFRNWASNNFHIYILCIAVLLLVLYLVAISAKLFLTCTILRFKRLRTRLNMCILNGCILYILHTLTLVLIPVCLSVSINGRFAQTLYIIALTFCTLYMTFAFVLALDWFTSSYKPSLLRTSDSNYMLSFVYTCTGLYIIMLLFLIVINVLSKTVKLDKASIKIRYALTTANIILFSYLPLIIFHLIAHVITNIEGYYNSSFRTAILYIMIVLQVVPEFLAIGHPILVVYMLGETE</sequence>
<comment type="caution">
    <text evidence="2">The sequence shown here is derived from an EMBL/GenBank/DDBJ whole genome shotgun (WGS) entry which is preliminary data.</text>
</comment>
<evidence type="ECO:0000313" key="3">
    <source>
        <dbReference type="Proteomes" id="UP001162164"/>
    </source>
</evidence>
<keyword evidence="3" id="KW-1185">Reference proteome</keyword>